<feature type="transmembrane region" description="Helical" evidence="1">
    <location>
        <begin position="67"/>
        <end position="85"/>
    </location>
</feature>
<dbReference type="Pfam" id="PF13787">
    <property type="entry name" value="HXXEE"/>
    <property type="match status" value="1"/>
</dbReference>
<keyword evidence="1" id="KW-1133">Transmembrane helix</keyword>
<sequence>MLSYIDSAVSIQSLIWLFLAAFMLHDFEEIIRMENWFRKAGRTVILKVPQPFDKIVSSASQITTAQFAFAVCVEFMVFVPVTYLAAEHNHYLLFIGFNAVLLLHVFMHIGQALFVRMLVPGVTTAVLITLPYTLYLFYRLLSEHLIQWSDLITSLPFGLLLLPIVGFGHYLGGKLVSR</sequence>
<keyword evidence="1" id="KW-0472">Membrane</keyword>
<organism evidence="2 3">
    <name type="scientific">Paenibacillus residui</name>
    <dbReference type="NCBI Taxonomy" id="629724"/>
    <lineage>
        <taxon>Bacteria</taxon>
        <taxon>Bacillati</taxon>
        <taxon>Bacillota</taxon>
        <taxon>Bacilli</taxon>
        <taxon>Bacillales</taxon>
        <taxon>Paenibacillaceae</taxon>
        <taxon>Paenibacillus</taxon>
    </lineage>
</organism>
<evidence type="ECO:0000313" key="2">
    <source>
        <dbReference type="EMBL" id="MFD0868095.1"/>
    </source>
</evidence>
<evidence type="ECO:0000313" key="3">
    <source>
        <dbReference type="Proteomes" id="UP001597120"/>
    </source>
</evidence>
<feature type="transmembrane region" description="Helical" evidence="1">
    <location>
        <begin position="91"/>
        <end position="110"/>
    </location>
</feature>
<comment type="caution">
    <text evidence="2">The sequence shown here is derived from an EMBL/GenBank/DDBJ whole genome shotgun (WGS) entry which is preliminary data.</text>
</comment>
<dbReference type="InterPro" id="IPR025671">
    <property type="entry name" value="HXXEE"/>
</dbReference>
<evidence type="ECO:0000256" key="1">
    <source>
        <dbReference type="SAM" id="Phobius"/>
    </source>
</evidence>
<dbReference type="RefSeq" id="WP_150960137.1">
    <property type="nucleotide sequence ID" value="NZ_JBHTIU010000008.1"/>
</dbReference>
<gene>
    <name evidence="2" type="ORF">ACFQ03_02955</name>
</gene>
<dbReference type="Proteomes" id="UP001597120">
    <property type="component" value="Unassembled WGS sequence"/>
</dbReference>
<protein>
    <submittedName>
        <fullName evidence="2">HXXEE domain-containing protein</fullName>
    </submittedName>
</protein>
<proteinExistence type="predicted"/>
<name>A0ABW3D3V9_9BACL</name>
<feature type="transmembrane region" description="Helical" evidence="1">
    <location>
        <begin position="150"/>
        <end position="172"/>
    </location>
</feature>
<reference evidence="3" key="1">
    <citation type="journal article" date="2019" name="Int. J. Syst. Evol. Microbiol.">
        <title>The Global Catalogue of Microorganisms (GCM) 10K type strain sequencing project: providing services to taxonomists for standard genome sequencing and annotation.</title>
        <authorList>
            <consortium name="The Broad Institute Genomics Platform"/>
            <consortium name="The Broad Institute Genome Sequencing Center for Infectious Disease"/>
            <person name="Wu L."/>
            <person name="Ma J."/>
        </authorList>
    </citation>
    <scope>NUCLEOTIDE SEQUENCE [LARGE SCALE GENOMIC DNA]</scope>
    <source>
        <strain evidence="3">CCUG 57263</strain>
    </source>
</reference>
<keyword evidence="1" id="KW-0812">Transmembrane</keyword>
<accession>A0ABW3D3V9</accession>
<feature type="transmembrane region" description="Helical" evidence="1">
    <location>
        <begin position="117"/>
        <end position="138"/>
    </location>
</feature>
<feature type="transmembrane region" description="Helical" evidence="1">
    <location>
        <begin position="6"/>
        <end position="24"/>
    </location>
</feature>
<dbReference type="EMBL" id="JBHTIU010000008">
    <property type="protein sequence ID" value="MFD0868095.1"/>
    <property type="molecule type" value="Genomic_DNA"/>
</dbReference>
<keyword evidence="3" id="KW-1185">Reference proteome</keyword>